<sequence length="273" mass="30359">MGVIRTPPESLDRPVPAAKSDIAREFGKASGTYDQASRLQRLMGEAMLARLAQKNVAPRTILDLGCGTGWFTRELQTRFPEAHIVGVDLSPGMIEKAKSSSPESIQWLTADAESLPFSSDTFDLIFSNLMIQWCQHPQTVLAQCRRLLRSEGRLAISTLLDGTLWELKQAWSVADPGQPHVNRFEQPEIWRDITGDVLTGSDLVTETIRLSYDSPMALNRELKLLGAGFKGEGRRKSVTAPGRFKLMSRAYPSEDDGCILATYESAFVFWRAP</sequence>
<dbReference type="Gene3D" id="3.40.50.150">
    <property type="entry name" value="Vaccinia Virus protein VP39"/>
    <property type="match status" value="1"/>
</dbReference>
<dbReference type="CDD" id="cd02440">
    <property type="entry name" value="AdoMet_MTases"/>
    <property type="match status" value="1"/>
</dbReference>
<keyword evidence="6 8" id="KW-0949">S-adenosyl-L-methionine</keyword>
<keyword evidence="4 8" id="KW-0489">Methyltransferase</keyword>
<dbReference type="Pfam" id="PF08241">
    <property type="entry name" value="Methyltransf_11"/>
    <property type="match status" value="1"/>
</dbReference>
<dbReference type="GO" id="GO:0008757">
    <property type="term" value="F:S-adenosylmethionine-dependent methyltransferase activity"/>
    <property type="evidence" value="ECO:0007669"/>
    <property type="project" value="InterPro"/>
</dbReference>
<keyword evidence="7 8" id="KW-0093">Biotin biosynthesis</keyword>
<dbReference type="InterPro" id="IPR011814">
    <property type="entry name" value="BioC"/>
</dbReference>
<keyword evidence="5 8" id="KW-0808">Transferase</keyword>
<comment type="similarity">
    <text evidence="8">Belongs to the methyltransferase superfamily.</text>
</comment>
<dbReference type="GO" id="GO:0032259">
    <property type="term" value="P:methylation"/>
    <property type="evidence" value="ECO:0007669"/>
    <property type="project" value="UniProtKB-KW"/>
</dbReference>
<dbReference type="InterPro" id="IPR029063">
    <property type="entry name" value="SAM-dependent_MTases_sf"/>
</dbReference>
<feature type="domain" description="Methyltransferase type 11" evidence="9">
    <location>
        <begin position="62"/>
        <end position="156"/>
    </location>
</feature>
<dbReference type="NCBIfam" id="TIGR02072">
    <property type="entry name" value="BioC"/>
    <property type="match status" value="1"/>
</dbReference>
<dbReference type="OrthoDB" id="9760689at2"/>
<name>A0A1I4UPS4_9GAMM</name>
<evidence type="ECO:0000259" key="9">
    <source>
        <dbReference type="Pfam" id="PF08241"/>
    </source>
</evidence>
<evidence type="ECO:0000256" key="5">
    <source>
        <dbReference type="ARBA" id="ARBA00022679"/>
    </source>
</evidence>
<evidence type="ECO:0000256" key="8">
    <source>
        <dbReference type="HAMAP-Rule" id="MF_00835"/>
    </source>
</evidence>
<evidence type="ECO:0000256" key="1">
    <source>
        <dbReference type="ARBA" id="ARBA00000852"/>
    </source>
</evidence>
<accession>A0A1I4UPS4</accession>
<dbReference type="PANTHER" id="PTHR43591:SF24">
    <property type="entry name" value="2-METHOXY-6-POLYPRENYL-1,4-BENZOQUINOL METHYLASE, MITOCHONDRIAL"/>
    <property type="match status" value="1"/>
</dbReference>
<protein>
    <recommendedName>
        <fullName evidence="3 8">Malonyl-[acyl-carrier protein] O-methyltransferase</fullName>
        <shortName evidence="8">Malonyl-ACP O-methyltransferase</shortName>
        <ecNumber evidence="3 8">2.1.1.197</ecNumber>
    </recommendedName>
    <alternativeName>
        <fullName evidence="8">Biotin synthesis protein BioC</fullName>
    </alternativeName>
</protein>
<evidence type="ECO:0000256" key="3">
    <source>
        <dbReference type="ARBA" id="ARBA00012327"/>
    </source>
</evidence>
<keyword evidence="11" id="KW-1185">Reference proteome</keyword>
<evidence type="ECO:0000313" key="11">
    <source>
        <dbReference type="Proteomes" id="UP000199339"/>
    </source>
</evidence>
<dbReference type="GO" id="GO:0009102">
    <property type="term" value="P:biotin biosynthetic process"/>
    <property type="evidence" value="ECO:0007669"/>
    <property type="project" value="UniProtKB-UniRule"/>
</dbReference>
<evidence type="ECO:0000313" key="10">
    <source>
        <dbReference type="EMBL" id="SFM90931.1"/>
    </source>
</evidence>
<evidence type="ECO:0000256" key="7">
    <source>
        <dbReference type="ARBA" id="ARBA00022756"/>
    </source>
</evidence>
<dbReference type="PANTHER" id="PTHR43591">
    <property type="entry name" value="METHYLTRANSFERASE"/>
    <property type="match status" value="1"/>
</dbReference>
<dbReference type="RefSeq" id="WP_092001067.1">
    <property type="nucleotide sequence ID" value="NZ_FOUR01000003.1"/>
</dbReference>
<dbReference type="Proteomes" id="UP000199339">
    <property type="component" value="Unassembled WGS sequence"/>
</dbReference>
<gene>
    <name evidence="8" type="primary">bioC</name>
    <name evidence="10" type="ORF">SAMN04487961_1496</name>
</gene>
<comment type="catalytic activity">
    <reaction evidence="1 8">
        <text>malonyl-[ACP] + S-adenosyl-L-methionine = malonyl-[ACP] methyl ester + S-adenosyl-L-homocysteine</text>
        <dbReference type="Rhea" id="RHEA:17105"/>
        <dbReference type="Rhea" id="RHEA-COMP:9623"/>
        <dbReference type="Rhea" id="RHEA-COMP:9954"/>
        <dbReference type="ChEBI" id="CHEBI:57856"/>
        <dbReference type="ChEBI" id="CHEBI:59789"/>
        <dbReference type="ChEBI" id="CHEBI:78449"/>
        <dbReference type="ChEBI" id="CHEBI:78845"/>
        <dbReference type="EC" id="2.1.1.197"/>
    </reaction>
</comment>
<dbReference type="UniPathway" id="UPA00078"/>
<dbReference type="GO" id="GO:0102130">
    <property type="term" value="F:malonyl-CoA methyltransferase activity"/>
    <property type="evidence" value="ECO:0007669"/>
    <property type="project" value="UniProtKB-EC"/>
</dbReference>
<organism evidence="10 11">
    <name type="scientific">Marinobacter pelagius</name>
    <dbReference type="NCBI Taxonomy" id="379482"/>
    <lineage>
        <taxon>Bacteria</taxon>
        <taxon>Pseudomonadati</taxon>
        <taxon>Pseudomonadota</taxon>
        <taxon>Gammaproteobacteria</taxon>
        <taxon>Pseudomonadales</taxon>
        <taxon>Marinobacteraceae</taxon>
        <taxon>Marinobacter</taxon>
    </lineage>
</organism>
<dbReference type="GO" id="GO:0010340">
    <property type="term" value="F:carboxyl-O-methyltransferase activity"/>
    <property type="evidence" value="ECO:0007669"/>
    <property type="project" value="UniProtKB-UniRule"/>
</dbReference>
<comment type="function">
    <text evidence="8">Converts the free carboxyl group of a malonyl-thioester to its methyl ester by transfer of a methyl group from S-adenosyl-L-methionine (SAM). It allows to synthesize pimeloyl-ACP via the fatty acid synthetic pathway.</text>
</comment>
<evidence type="ECO:0000256" key="6">
    <source>
        <dbReference type="ARBA" id="ARBA00022691"/>
    </source>
</evidence>
<dbReference type="SUPFAM" id="SSF53335">
    <property type="entry name" value="S-adenosyl-L-methionine-dependent methyltransferases"/>
    <property type="match status" value="1"/>
</dbReference>
<comment type="pathway">
    <text evidence="2 8">Cofactor biosynthesis; biotin biosynthesis.</text>
</comment>
<evidence type="ECO:0000256" key="2">
    <source>
        <dbReference type="ARBA" id="ARBA00004746"/>
    </source>
</evidence>
<dbReference type="InterPro" id="IPR013216">
    <property type="entry name" value="Methyltransf_11"/>
</dbReference>
<dbReference type="HAMAP" id="MF_00835">
    <property type="entry name" value="BioC"/>
    <property type="match status" value="1"/>
</dbReference>
<dbReference type="EC" id="2.1.1.197" evidence="3 8"/>
<proteinExistence type="inferred from homology"/>
<dbReference type="EMBL" id="FOUR01000003">
    <property type="protein sequence ID" value="SFM90931.1"/>
    <property type="molecule type" value="Genomic_DNA"/>
</dbReference>
<evidence type="ECO:0000256" key="4">
    <source>
        <dbReference type="ARBA" id="ARBA00022603"/>
    </source>
</evidence>
<dbReference type="AlphaFoldDB" id="A0A1I4UPS4"/>
<reference evidence="11" key="1">
    <citation type="submission" date="2016-10" db="EMBL/GenBank/DDBJ databases">
        <authorList>
            <person name="Varghese N."/>
            <person name="Submissions S."/>
        </authorList>
    </citation>
    <scope>NUCLEOTIDE SEQUENCE [LARGE SCALE GENOMIC DNA]</scope>
    <source>
        <strain evidence="11">CGMCC 1.6775</strain>
    </source>
</reference>